<dbReference type="GO" id="GO:0003677">
    <property type="term" value="F:DNA binding"/>
    <property type="evidence" value="ECO:0007669"/>
    <property type="project" value="UniProtKB-KW"/>
</dbReference>
<organism evidence="2 3">
    <name type="scientific">Catenisphaera adipataccumulans</name>
    <dbReference type="NCBI Taxonomy" id="700500"/>
    <lineage>
        <taxon>Bacteria</taxon>
        <taxon>Bacillati</taxon>
        <taxon>Bacillota</taxon>
        <taxon>Erysipelotrichia</taxon>
        <taxon>Erysipelotrichales</taxon>
        <taxon>Erysipelotrichaceae</taxon>
        <taxon>Catenisphaera</taxon>
    </lineage>
</organism>
<dbReference type="Gene3D" id="2.40.50.1020">
    <property type="entry name" value="LytTr DNA-binding domain"/>
    <property type="match status" value="1"/>
</dbReference>
<dbReference type="InterPro" id="IPR046947">
    <property type="entry name" value="LytR-like"/>
</dbReference>
<dbReference type="SMART" id="SM00850">
    <property type="entry name" value="LytTR"/>
    <property type="match status" value="1"/>
</dbReference>
<sequence length="225" mass="26914">MIRVAFLEYEKETKDVVFELAKIFRNTDWTFRHFYKASELARSMKEENYQLFVFDEMFKTPRLESAFVHDNPNAIFIYVCQDPAAVKGDDQRGRVRYVAKDRLVEDIRDLKDIIAEQCAQTDVYTLIYDGVHVNLPYEEIFYVEKMEKMVYFHTKKGVFHKRMNMSETEKEMADYGFLRVHVSYLVNEKHVTAWFKDEVELDTGERIPMSRAQKRKLAARMRREA</sequence>
<protein>
    <submittedName>
        <fullName evidence="2">DNA-binding LytR/AlgR family response regulator</fullName>
    </submittedName>
</protein>
<evidence type="ECO:0000313" key="2">
    <source>
        <dbReference type="EMBL" id="MBB5183777.1"/>
    </source>
</evidence>
<dbReference type="PROSITE" id="PS50930">
    <property type="entry name" value="HTH_LYTTR"/>
    <property type="match status" value="1"/>
</dbReference>
<reference evidence="2 3" key="1">
    <citation type="submission" date="2020-08" db="EMBL/GenBank/DDBJ databases">
        <title>Genomic Encyclopedia of Type Strains, Phase IV (KMG-IV): sequencing the most valuable type-strain genomes for metagenomic binning, comparative biology and taxonomic classification.</title>
        <authorList>
            <person name="Goeker M."/>
        </authorList>
    </citation>
    <scope>NUCLEOTIDE SEQUENCE [LARGE SCALE GENOMIC DNA]</scope>
    <source>
        <strain evidence="2 3">DSM 25799</strain>
    </source>
</reference>
<dbReference type="Proteomes" id="UP000539953">
    <property type="component" value="Unassembled WGS sequence"/>
</dbReference>
<feature type="domain" description="HTH LytTR-type" evidence="1">
    <location>
        <begin position="135"/>
        <end position="223"/>
    </location>
</feature>
<dbReference type="PANTHER" id="PTHR37299:SF1">
    <property type="entry name" value="STAGE 0 SPORULATION PROTEIN A HOMOLOG"/>
    <property type="match status" value="1"/>
</dbReference>
<evidence type="ECO:0000259" key="1">
    <source>
        <dbReference type="PROSITE" id="PS50930"/>
    </source>
</evidence>
<dbReference type="RefSeq" id="WP_183329071.1">
    <property type="nucleotide sequence ID" value="NZ_JACHHK010000008.1"/>
</dbReference>
<comment type="caution">
    <text evidence="2">The sequence shown here is derived from an EMBL/GenBank/DDBJ whole genome shotgun (WGS) entry which is preliminary data.</text>
</comment>
<keyword evidence="3" id="KW-1185">Reference proteome</keyword>
<dbReference type="EMBL" id="JACHHK010000008">
    <property type="protein sequence ID" value="MBB5183777.1"/>
    <property type="molecule type" value="Genomic_DNA"/>
</dbReference>
<dbReference type="AlphaFoldDB" id="A0A7W8CY64"/>
<gene>
    <name evidence="2" type="ORF">HNQ47_001818</name>
</gene>
<keyword evidence="2" id="KW-0238">DNA-binding</keyword>
<dbReference type="GO" id="GO:0000156">
    <property type="term" value="F:phosphorelay response regulator activity"/>
    <property type="evidence" value="ECO:0007669"/>
    <property type="project" value="InterPro"/>
</dbReference>
<dbReference type="InterPro" id="IPR007492">
    <property type="entry name" value="LytTR_DNA-bd_dom"/>
</dbReference>
<accession>A0A7W8CY64</accession>
<proteinExistence type="predicted"/>
<name>A0A7W8CY64_9FIRM</name>
<dbReference type="Pfam" id="PF04397">
    <property type="entry name" value="LytTR"/>
    <property type="match status" value="1"/>
</dbReference>
<evidence type="ECO:0000313" key="3">
    <source>
        <dbReference type="Proteomes" id="UP000539953"/>
    </source>
</evidence>
<dbReference type="PANTHER" id="PTHR37299">
    <property type="entry name" value="TRANSCRIPTIONAL REGULATOR-RELATED"/>
    <property type="match status" value="1"/>
</dbReference>